<accession>A0AAN5AJ44</accession>
<comment type="caution">
    <text evidence="1">The sequence shown here is derived from an EMBL/GenBank/DDBJ whole genome shotgun (WGS) entry which is preliminary data.</text>
</comment>
<gene>
    <name evidence="1" type="ORF">PEDI_17620</name>
</gene>
<evidence type="ECO:0000313" key="2">
    <source>
        <dbReference type="Proteomes" id="UP001310022"/>
    </source>
</evidence>
<sequence>MKFLEIKYDRVIKILEREMGHITDQLRLNKSADLVEKKNELAGAIRWLKQGENFQIDPSSEFIVLPETLTNTPSSEYRLIEDHESDNQNRWTEVNIKGEIVRPSPDDIIILK</sequence>
<organism evidence="1 2">
    <name type="scientific">Persicobacter diffluens</name>
    <dbReference type="NCBI Taxonomy" id="981"/>
    <lineage>
        <taxon>Bacteria</taxon>
        <taxon>Pseudomonadati</taxon>
        <taxon>Bacteroidota</taxon>
        <taxon>Cytophagia</taxon>
        <taxon>Cytophagales</taxon>
        <taxon>Persicobacteraceae</taxon>
        <taxon>Persicobacter</taxon>
    </lineage>
</organism>
<dbReference type="RefSeq" id="WP_338236800.1">
    <property type="nucleotide sequence ID" value="NZ_BQKE01000001.1"/>
</dbReference>
<name>A0AAN5AJ44_9BACT</name>
<dbReference type="EMBL" id="BQKE01000001">
    <property type="protein sequence ID" value="GJM61210.1"/>
    <property type="molecule type" value="Genomic_DNA"/>
</dbReference>
<reference evidence="1 2" key="1">
    <citation type="submission" date="2021-12" db="EMBL/GenBank/DDBJ databases">
        <title>Genome sequencing of bacteria with rrn-lacking chromosome and rrn-plasmid.</title>
        <authorList>
            <person name="Anda M."/>
            <person name="Iwasaki W."/>
        </authorList>
    </citation>
    <scope>NUCLEOTIDE SEQUENCE [LARGE SCALE GENOMIC DNA]</scope>
    <source>
        <strain evidence="1 2">NBRC 15940</strain>
    </source>
</reference>
<proteinExistence type="predicted"/>
<protein>
    <submittedName>
        <fullName evidence="1">Uncharacterized protein</fullName>
    </submittedName>
</protein>
<dbReference type="AlphaFoldDB" id="A0AAN5AJ44"/>
<keyword evidence="2" id="KW-1185">Reference proteome</keyword>
<evidence type="ECO:0000313" key="1">
    <source>
        <dbReference type="EMBL" id="GJM61210.1"/>
    </source>
</evidence>
<dbReference type="Proteomes" id="UP001310022">
    <property type="component" value="Unassembled WGS sequence"/>
</dbReference>